<dbReference type="InterPro" id="IPR015700">
    <property type="entry name" value="RPC1"/>
</dbReference>
<evidence type="ECO:0000259" key="4">
    <source>
        <dbReference type="Pfam" id="PF04998"/>
    </source>
</evidence>
<dbReference type="GO" id="GO:0003899">
    <property type="term" value="F:DNA-directed RNA polymerase activity"/>
    <property type="evidence" value="ECO:0007669"/>
    <property type="project" value="InterPro"/>
</dbReference>
<dbReference type="SUPFAM" id="SSF64484">
    <property type="entry name" value="beta and beta-prime subunits of DNA dependent RNA-polymerase"/>
    <property type="match status" value="1"/>
</dbReference>
<dbReference type="InterPro" id="IPR018247">
    <property type="entry name" value="EF_Hand_1_Ca_BS"/>
</dbReference>
<evidence type="ECO:0000313" key="5">
    <source>
        <dbReference type="EMBL" id="HIA97707.1"/>
    </source>
</evidence>
<dbReference type="InterPro" id="IPR007081">
    <property type="entry name" value="RNA_pol_Rpb1_5"/>
</dbReference>
<evidence type="ECO:0000256" key="1">
    <source>
        <dbReference type="ARBA" id="ARBA00022723"/>
    </source>
</evidence>
<keyword evidence="3" id="KW-0175">Coiled coil</keyword>
<feature type="domain" description="RNA polymerase Rpb1" evidence="4">
    <location>
        <begin position="267"/>
        <end position="461"/>
    </location>
</feature>
<dbReference type="PANTHER" id="PTHR48446">
    <property type="entry name" value="DNA-DIRECTED RNA POLYMERASE SUBUNIT BETA' N-TERMINAL SECTION"/>
    <property type="match status" value="1"/>
</dbReference>
<dbReference type="GO" id="GO:0003677">
    <property type="term" value="F:DNA binding"/>
    <property type="evidence" value="ECO:0007669"/>
    <property type="project" value="InterPro"/>
</dbReference>
<feature type="non-terminal residue" evidence="5">
    <location>
        <position position="461"/>
    </location>
</feature>
<evidence type="ECO:0000256" key="2">
    <source>
        <dbReference type="ARBA" id="ARBA00022833"/>
    </source>
</evidence>
<evidence type="ECO:0000256" key="3">
    <source>
        <dbReference type="SAM" id="Coils"/>
    </source>
</evidence>
<gene>
    <name evidence="5" type="ORF">EYO15_00790</name>
</gene>
<keyword evidence="2" id="KW-0862">Zinc</keyword>
<protein>
    <recommendedName>
        <fullName evidence="4">RNA polymerase Rpb1 domain-containing protein</fullName>
    </recommendedName>
</protein>
<dbReference type="Pfam" id="PF04998">
    <property type="entry name" value="RNA_pol_Rpb1_5"/>
    <property type="match status" value="1"/>
</dbReference>
<comment type="caution">
    <text evidence="5">The sequence shown here is derived from an EMBL/GenBank/DDBJ whole genome shotgun (WGS) entry which is preliminary data.</text>
</comment>
<dbReference type="EMBL" id="DTTC01000034">
    <property type="protein sequence ID" value="HIA97707.1"/>
    <property type="molecule type" value="Genomic_DNA"/>
</dbReference>
<dbReference type="GO" id="GO:0006351">
    <property type="term" value="P:DNA-templated transcription"/>
    <property type="evidence" value="ECO:0007669"/>
    <property type="project" value="InterPro"/>
</dbReference>
<name>A0A7J4D091_9ARCH</name>
<dbReference type="AlphaFoldDB" id="A0A7J4D091"/>
<proteinExistence type="predicted"/>
<feature type="coiled-coil region" evidence="3">
    <location>
        <begin position="343"/>
        <end position="373"/>
    </location>
</feature>
<evidence type="ECO:0000313" key="6">
    <source>
        <dbReference type="Proteomes" id="UP000589132"/>
    </source>
</evidence>
<accession>A0A7J4D091</accession>
<organism evidence="5 6">
    <name type="scientific">Marine Group III euryarchaeote</name>
    <dbReference type="NCBI Taxonomy" id="2173149"/>
    <lineage>
        <taxon>Archaea</taxon>
        <taxon>Methanobacteriati</taxon>
        <taxon>Thermoplasmatota</taxon>
        <taxon>Thermoplasmata</taxon>
        <taxon>Candidatus Thermoprofundales</taxon>
    </lineage>
</organism>
<dbReference type="Proteomes" id="UP000589132">
    <property type="component" value="Unassembled WGS sequence"/>
</dbReference>
<dbReference type="PROSITE" id="PS00018">
    <property type="entry name" value="EF_HAND_1"/>
    <property type="match status" value="1"/>
</dbReference>
<dbReference type="GO" id="GO:0046872">
    <property type="term" value="F:metal ion binding"/>
    <property type="evidence" value="ECO:0007669"/>
    <property type="project" value="UniProtKB-KW"/>
</dbReference>
<keyword evidence="1" id="KW-0479">Metal-binding</keyword>
<sequence length="461" mass="52279">MARLDTIRALERRGLAPELAKKTVDLGYQLGTLKKSGLRELKKHFNYKEILQLIDVSKNKKIDRDEIVARALEQGNLQDEPITADQALRRVEKKLGVIWSLPEGYTIDGLQTHISKKGQVLLGVAFPINSKQFRYPFNGYVYLKTRGICYQSVISEVLSFDRPDVPEENNLLLPAHAEEHYVTFLRIERLIELPRTIRLEEFQKMDGTQVRSARNYTQIEDALDLERERLRFEKERMVAVKLYTDMGLSEKVAMSLYGHGIFLASQVVIATDNELRMAGVPATKIAKFREKAAVATEVELQKPVSSKGVVADDKSETDEVVKKVNKYRRQATKLGEKLPERYAEEIAQQAETEKLKKKEIENLVKEFKNLDDNETKVKQIIAKKGSKLPQGIVRNIAEKCIAHGMKAKQIEKIVHGAIQQYNSNRIDATEAVGVIAAQSIGEPGTQMTMRTFHYAGVAEMN</sequence>
<reference evidence="6" key="1">
    <citation type="journal article" date="2019" name="bioRxiv">
        <title>Genome diversification in globally distributed novel marine Proteobacteria is linked to environmental adaptation.</title>
        <authorList>
            <person name="Zhou Z."/>
            <person name="Tran P.Q."/>
            <person name="Kieft K."/>
            <person name="Anantharaman K."/>
        </authorList>
    </citation>
    <scope>NUCLEOTIDE SEQUENCE [LARGE SCALE GENOMIC DNA]</scope>
</reference>
<dbReference type="PANTHER" id="PTHR48446:SF1">
    <property type="entry name" value="DNA-DIRECTED RNA POLYMERASE SUBUNIT BETA' N-TERMINAL SECTION"/>
    <property type="match status" value="1"/>
</dbReference>